<dbReference type="InterPro" id="IPR036084">
    <property type="entry name" value="Ser_inhib-like_sf"/>
</dbReference>
<dbReference type="InterPro" id="IPR051368">
    <property type="entry name" value="SerProtInhib-TIL_Domain"/>
</dbReference>
<evidence type="ECO:0000313" key="6">
    <source>
        <dbReference type="Proteomes" id="UP000054495"/>
    </source>
</evidence>
<protein>
    <submittedName>
        <fullName evidence="5">Trypsin Inhibitor like cysteine rich domain protein</fullName>
    </submittedName>
</protein>
<dbReference type="PANTHER" id="PTHR23259:SF70">
    <property type="entry name" value="ACCESSORY GLAND PROTEIN ACP62F-RELATED"/>
    <property type="match status" value="1"/>
</dbReference>
<gene>
    <name evidence="5" type="ORF">ANCCEY_03998</name>
</gene>
<dbReference type="EMBL" id="KE124851">
    <property type="protein sequence ID" value="EPB76872.1"/>
    <property type="molecule type" value="Genomic_DNA"/>
</dbReference>
<feature type="domain" description="TIL" evidence="4">
    <location>
        <begin position="53"/>
        <end position="103"/>
    </location>
</feature>
<dbReference type="SUPFAM" id="SSF57567">
    <property type="entry name" value="Serine protease inhibitors"/>
    <property type="match status" value="1"/>
</dbReference>
<name>A0A0D6MAA2_9BILA</name>
<dbReference type="CDD" id="cd19941">
    <property type="entry name" value="TIL"/>
    <property type="match status" value="1"/>
</dbReference>
<dbReference type="GO" id="GO:0004867">
    <property type="term" value="F:serine-type endopeptidase inhibitor activity"/>
    <property type="evidence" value="ECO:0007669"/>
    <property type="project" value="UniProtKB-KW"/>
</dbReference>
<organism evidence="5 6">
    <name type="scientific">Ancylostoma ceylanicum</name>
    <dbReference type="NCBI Taxonomy" id="53326"/>
    <lineage>
        <taxon>Eukaryota</taxon>
        <taxon>Metazoa</taxon>
        <taxon>Ecdysozoa</taxon>
        <taxon>Nematoda</taxon>
        <taxon>Chromadorea</taxon>
        <taxon>Rhabditida</taxon>
        <taxon>Rhabditina</taxon>
        <taxon>Rhabditomorpha</taxon>
        <taxon>Strongyloidea</taxon>
        <taxon>Ancylostomatidae</taxon>
        <taxon>Ancylostomatinae</taxon>
        <taxon>Ancylostoma</taxon>
    </lineage>
</organism>
<dbReference type="Gene3D" id="2.10.25.10">
    <property type="entry name" value="Laminin"/>
    <property type="match status" value="1"/>
</dbReference>
<dbReference type="PANTHER" id="PTHR23259">
    <property type="entry name" value="RIDDLE"/>
    <property type="match status" value="1"/>
</dbReference>
<evidence type="ECO:0000256" key="2">
    <source>
        <dbReference type="ARBA" id="ARBA00022900"/>
    </source>
</evidence>
<keyword evidence="6" id="KW-1185">Reference proteome</keyword>
<dbReference type="AlphaFoldDB" id="A0A0D6MAA2"/>
<keyword evidence="2" id="KW-0722">Serine protease inhibitor</keyword>
<dbReference type="InterPro" id="IPR002919">
    <property type="entry name" value="TIL_dom"/>
</dbReference>
<sequence length="121" mass="13384">MKGLRERSEFPVSASYNNYLSRRIPAPKTGRPVVERSAVLLFVLVYGHAEPECPPNEIYDACGKACEPACNDPHPILCQPSCFAGCKCKNGFFRNEKGECVKECPGMSTSLRMFPDSADSY</sequence>
<evidence type="ECO:0000259" key="4">
    <source>
        <dbReference type="Pfam" id="PF01826"/>
    </source>
</evidence>
<keyword evidence="3" id="KW-1015">Disulfide bond</keyword>
<reference evidence="5 6" key="1">
    <citation type="submission" date="2013-05" db="EMBL/GenBank/DDBJ databases">
        <title>Draft genome of the parasitic nematode Anyclostoma ceylanicum.</title>
        <authorList>
            <person name="Mitreva M."/>
        </authorList>
    </citation>
    <scope>NUCLEOTIDE SEQUENCE [LARGE SCALE GENOMIC DNA]</scope>
</reference>
<evidence type="ECO:0000256" key="3">
    <source>
        <dbReference type="ARBA" id="ARBA00023157"/>
    </source>
</evidence>
<proteinExistence type="predicted"/>
<accession>A0A0D6MAA2</accession>
<dbReference type="Proteomes" id="UP000054495">
    <property type="component" value="Unassembled WGS sequence"/>
</dbReference>
<evidence type="ECO:0000313" key="5">
    <source>
        <dbReference type="EMBL" id="EPB76872.1"/>
    </source>
</evidence>
<evidence type="ECO:0000256" key="1">
    <source>
        <dbReference type="ARBA" id="ARBA00022690"/>
    </source>
</evidence>
<keyword evidence="1" id="KW-0646">Protease inhibitor</keyword>
<dbReference type="Pfam" id="PF01826">
    <property type="entry name" value="TIL"/>
    <property type="match status" value="1"/>
</dbReference>